<dbReference type="KEGG" id="ant:Arnit_1937"/>
<dbReference type="STRING" id="572480.Arnit_1937"/>
<proteinExistence type="predicted"/>
<keyword evidence="4" id="KW-1185">Reference proteome</keyword>
<gene>
    <name evidence="3" type="ordered locus">Arnit_1937</name>
</gene>
<dbReference type="OrthoDB" id="5337397at2"/>
<organism evidence="3 4">
    <name type="scientific">Arcobacter nitrofigilis (strain ATCC 33309 / DSM 7299 / CCUG 15893 / LMG 7604 / NCTC 12251 / CI)</name>
    <name type="common">Campylobacter nitrofigilis</name>
    <dbReference type="NCBI Taxonomy" id="572480"/>
    <lineage>
        <taxon>Bacteria</taxon>
        <taxon>Pseudomonadati</taxon>
        <taxon>Campylobacterota</taxon>
        <taxon>Epsilonproteobacteria</taxon>
        <taxon>Campylobacterales</taxon>
        <taxon>Arcobacteraceae</taxon>
        <taxon>Arcobacter</taxon>
    </lineage>
</organism>
<feature type="region of interest" description="Disordered" evidence="1">
    <location>
        <begin position="344"/>
        <end position="370"/>
    </location>
</feature>
<name>D5V207_ARCNC</name>
<accession>D5V207</accession>
<feature type="compositionally biased region" description="Low complexity" evidence="1">
    <location>
        <begin position="242"/>
        <end position="256"/>
    </location>
</feature>
<feature type="domain" description="Flagellar hook-length control protein-like C-terminal" evidence="2">
    <location>
        <begin position="597"/>
        <end position="673"/>
    </location>
</feature>
<evidence type="ECO:0000259" key="2">
    <source>
        <dbReference type="Pfam" id="PF02120"/>
    </source>
</evidence>
<feature type="compositionally biased region" description="Polar residues" evidence="1">
    <location>
        <begin position="344"/>
        <end position="356"/>
    </location>
</feature>
<dbReference type="EMBL" id="CP001999">
    <property type="protein sequence ID" value="ADG93591.1"/>
    <property type="molecule type" value="Genomic_DNA"/>
</dbReference>
<dbReference type="Proteomes" id="UP000000939">
    <property type="component" value="Chromosome"/>
</dbReference>
<dbReference type="HOGENOM" id="CLU_027648_0_0_7"/>
<feature type="region of interest" description="Disordered" evidence="1">
    <location>
        <begin position="393"/>
        <end position="426"/>
    </location>
</feature>
<dbReference type="InterPro" id="IPR021136">
    <property type="entry name" value="Flagellar_hook_control-like_C"/>
</dbReference>
<reference evidence="3 4" key="1">
    <citation type="journal article" date="2010" name="Stand. Genomic Sci.">
        <title>Complete genome sequence of Arcobacter nitrofigilis type strain (CI).</title>
        <authorList>
            <person name="Pati A."/>
            <person name="Gronow S."/>
            <person name="Lapidus A."/>
            <person name="Copeland A."/>
            <person name="Glavina Del Rio T."/>
            <person name="Nolan M."/>
            <person name="Lucas S."/>
            <person name="Tice H."/>
            <person name="Cheng J.F."/>
            <person name="Han C."/>
            <person name="Chertkov O."/>
            <person name="Bruce D."/>
            <person name="Tapia R."/>
            <person name="Goodwin L."/>
            <person name="Pitluck S."/>
            <person name="Liolios K."/>
            <person name="Ivanova N."/>
            <person name="Mavromatis K."/>
            <person name="Chen A."/>
            <person name="Palaniappan K."/>
            <person name="Land M."/>
            <person name="Hauser L."/>
            <person name="Chang Y.J."/>
            <person name="Jeffries C.D."/>
            <person name="Detter J.C."/>
            <person name="Rohde M."/>
            <person name="Goker M."/>
            <person name="Bristow J."/>
            <person name="Eisen J.A."/>
            <person name="Markowitz V."/>
            <person name="Hugenholtz P."/>
            <person name="Klenk H.P."/>
            <person name="Kyrpides N.C."/>
        </authorList>
    </citation>
    <scope>NUCLEOTIDE SEQUENCE [LARGE SCALE GENOMIC DNA]</scope>
    <source>
        <strain evidence="4">ATCC 33309 / DSM 7299 / CCUG 15893 / LMG 7604 / NCTC 12251 / CI</strain>
    </source>
</reference>
<evidence type="ECO:0000313" key="3">
    <source>
        <dbReference type="EMBL" id="ADG93591.1"/>
    </source>
</evidence>
<evidence type="ECO:0000256" key="1">
    <source>
        <dbReference type="SAM" id="MobiDB-lite"/>
    </source>
</evidence>
<dbReference type="InterPro" id="IPR038610">
    <property type="entry name" value="FliK-like_C_sf"/>
</dbReference>
<evidence type="ECO:0000313" key="4">
    <source>
        <dbReference type="Proteomes" id="UP000000939"/>
    </source>
</evidence>
<feature type="region of interest" description="Disordered" evidence="1">
    <location>
        <begin position="232"/>
        <end position="259"/>
    </location>
</feature>
<dbReference type="Pfam" id="PF02120">
    <property type="entry name" value="Flg_hook"/>
    <property type="match status" value="1"/>
</dbReference>
<dbReference type="Gene3D" id="3.30.750.140">
    <property type="match status" value="1"/>
</dbReference>
<sequence>MLVSTNTQLNILVANSTNKVLKEVLKEADVKTLITSQNKDLNVSTLLKSLFNNIQNNSKSNETILNLLKNSNLNKDLGSFTSNLQSLVKSLPDDKSTEQLKTFLQKFSITPEQTTSKEVKEQIQKSGIFLESKLLNQATNPNSKNENSLLNDMKAVLLKTKAQLEAQISNQVKVQVPSQSKVETPLQNSNQTISQNVSKESINIPETLKQIDKLLTQIKNLETSNVKEQVTKPNINNESKPTQQVNQQTTTTSTQTVKSDSPLLNDIKNVLTKVQAQLQSQISNQGKVEVPSQSKVETTPLQNSNQTITQNVSKENINIPETIKQIDKFLTQIKNLETSNVKEQVTKPNINNESKPTQQTTTTQTVKSDSPLLNDIKNVLTKVQAQLQGQVNNQDKAQASNQKIETTVDNPSKQVENPQGKEQQIKSTVQSTSQLLQMKIQIKEEAKPQIQNLNKDNINIKDTLKQIDKILTDIKKIDLQNPKDAAVKLATNLDAKTALAPNTFSIKTDSPIFNDIKTVLSKVQAQLQNQIQNQSKDIDEIKHHITKDIDHKETLKHVDKLLTQIDYHQLYSIANSSNNVYIPFLWDLLEDGSIDIKKADEEKFYCLIDLTLKDLGKINLHLYLYEDDKLDISVFVEKEETKQLIRQKATSLRRELNGTGISVIGLNIHTLKEDTKQNFYKQDDDFDFGVNIKV</sequence>
<dbReference type="RefSeq" id="WP_013135736.1">
    <property type="nucleotide sequence ID" value="NC_014166.1"/>
</dbReference>
<protein>
    <recommendedName>
        <fullName evidence="2">Flagellar hook-length control protein-like C-terminal domain-containing protein</fullName>
    </recommendedName>
</protein>
<dbReference type="AlphaFoldDB" id="D5V207"/>
<feature type="compositionally biased region" description="Polar residues" evidence="1">
    <location>
        <begin position="232"/>
        <end position="241"/>
    </location>
</feature>